<name>A0A1G8X2B7_9ACTN</name>
<evidence type="ECO:0000313" key="3">
    <source>
        <dbReference type="Proteomes" id="UP000199202"/>
    </source>
</evidence>
<protein>
    <submittedName>
        <fullName evidence="2">Uncharacterized protein</fullName>
    </submittedName>
</protein>
<dbReference type="EMBL" id="FNDJ01000012">
    <property type="protein sequence ID" value="SDJ84788.1"/>
    <property type="molecule type" value="Genomic_DNA"/>
</dbReference>
<evidence type="ECO:0000313" key="2">
    <source>
        <dbReference type="EMBL" id="SDJ84788.1"/>
    </source>
</evidence>
<feature type="region of interest" description="Disordered" evidence="1">
    <location>
        <begin position="112"/>
        <end position="233"/>
    </location>
</feature>
<organism evidence="2 3">
    <name type="scientific">Nonomuraea jiangxiensis</name>
    <dbReference type="NCBI Taxonomy" id="633440"/>
    <lineage>
        <taxon>Bacteria</taxon>
        <taxon>Bacillati</taxon>
        <taxon>Actinomycetota</taxon>
        <taxon>Actinomycetes</taxon>
        <taxon>Streptosporangiales</taxon>
        <taxon>Streptosporangiaceae</taxon>
        <taxon>Nonomuraea</taxon>
    </lineage>
</organism>
<gene>
    <name evidence="2" type="ORF">SAMN05421869_112333</name>
</gene>
<reference evidence="2 3" key="1">
    <citation type="submission" date="2016-10" db="EMBL/GenBank/DDBJ databases">
        <authorList>
            <person name="de Groot N.N."/>
        </authorList>
    </citation>
    <scope>NUCLEOTIDE SEQUENCE [LARGE SCALE GENOMIC DNA]</scope>
    <source>
        <strain evidence="2 3">CGMCC 4.6533</strain>
    </source>
</reference>
<sequence length="264" mass="27529">MAQSFFTGSRARCARHGAARPLSGLAGLRMRPWGPFAPATARGRAAPTMSIQEPAAPLPVLGPGGPALRVGLPPIHSGCRLWWFPRRGAGHFRLPSMRCPVPPAAWSLPVGSRPVHPASPRNGHWTARSSGKPRSSERPPSLRPCPAPATPGSSRSPASRSRTRRRSGDRRSERVRLPQLGVAASDAMSCPSGLGGGVPGVDDSIPSRIPPRPPPVPPAVTPDDQPGPDGHQRQAVTVVHVCGDASGGQGVGQSFGGMCLRPGR</sequence>
<accession>A0A1G8X2B7</accession>
<dbReference type="Proteomes" id="UP000199202">
    <property type="component" value="Unassembled WGS sequence"/>
</dbReference>
<proteinExistence type="predicted"/>
<keyword evidence="3" id="KW-1185">Reference proteome</keyword>
<dbReference type="AlphaFoldDB" id="A0A1G8X2B7"/>
<feature type="compositionally biased region" description="Pro residues" evidence="1">
    <location>
        <begin position="208"/>
        <end position="220"/>
    </location>
</feature>
<evidence type="ECO:0000256" key="1">
    <source>
        <dbReference type="SAM" id="MobiDB-lite"/>
    </source>
</evidence>
<dbReference type="STRING" id="633440.SAMN05421869_112333"/>